<evidence type="ECO:0000256" key="2">
    <source>
        <dbReference type="SAM" id="Phobius"/>
    </source>
</evidence>
<name>A0A8J1U949_OWEFU</name>
<keyword evidence="2" id="KW-0812">Transmembrane</keyword>
<evidence type="ECO:0000313" key="5">
    <source>
        <dbReference type="Proteomes" id="UP000749559"/>
    </source>
</evidence>
<dbReference type="Pfam" id="PF00041">
    <property type="entry name" value="fn3"/>
    <property type="match status" value="1"/>
</dbReference>
<evidence type="ECO:0000256" key="3">
    <source>
        <dbReference type="SAM" id="SignalP"/>
    </source>
</evidence>
<feature type="chain" id="PRO_5043512631" evidence="3">
    <location>
        <begin position="23"/>
        <end position="908"/>
    </location>
</feature>
<feature type="compositionally biased region" description="Polar residues" evidence="1">
    <location>
        <begin position="714"/>
        <end position="724"/>
    </location>
</feature>
<dbReference type="AlphaFoldDB" id="A0A8J1U949"/>
<feature type="transmembrane region" description="Helical" evidence="2">
    <location>
        <begin position="640"/>
        <end position="665"/>
    </location>
</feature>
<evidence type="ECO:0000313" key="4">
    <source>
        <dbReference type="EMBL" id="CAH1774168.1"/>
    </source>
</evidence>
<feature type="compositionally biased region" description="Polar residues" evidence="1">
    <location>
        <begin position="899"/>
        <end position="908"/>
    </location>
</feature>
<feature type="region of interest" description="Disordered" evidence="1">
    <location>
        <begin position="833"/>
        <end position="908"/>
    </location>
</feature>
<accession>A0A8J1U949</accession>
<proteinExistence type="predicted"/>
<feature type="signal peptide" evidence="3">
    <location>
        <begin position="1"/>
        <end position="22"/>
    </location>
</feature>
<feature type="region of interest" description="Disordered" evidence="1">
    <location>
        <begin position="305"/>
        <end position="337"/>
    </location>
</feature>
<comment type="caution">
    <text evidence="4">The sequence shown here is derived from an EMBL/GenBank/DDBJ whole genome shotgun (WGS) entry which is preliminary data.</text>
</comment>
<feature type="compositionally biased region" description="Low complexity" evidence="1">
    <location>
        <begin position="837"/>
        <end position="851"/>
    </location>
</feature>
<dbReference type="InterPro" id="IPR036116">
    <property type="entry name" value="FN3_sf"/>
</dbReference>
<sequence>MALHSTRIYVLYLVLSPVLLQGLFVSTAGEVTPVNPLVELGNYIELNCTLTGDVAPFNSSHLYFQAGSKEISSEFYAILSPTIMTYKENMTGQYTGSQPFYCYLNNSMNGTYIGGQVAKIGRKPLMPTNFHARFNNWNDGHFSWEPVQKNVTYLHTTTIVLYSFAYGDGPYQCGVSPICSCTENHCYFSRIIQSQPILYLFLTIENELGLIKQVQRIYMKDHMVPYAVNKVKLIVDSSVAINVTWEPNGDKPIRSIMYRVLYKRDDKHQWQNAGETDRTWFLVEGLHPYQNYTFDVTVKVASRNSSDPEAWSDSKQDKARTKQDIPARGPGVHGGGFEIRNLNQTDSTRTVVLYWEDIPQEDKNGILKDCRVRDVSEDGPTISYNAATLCVVPADRNMCSTTLKQDRVYRLVVECRTEVGYSSTLQNFIEVPRAEQVFPVQQLVALSDINNVTVRFNIGPSEQATVVYCPRQGFSDKVCNGKKPIVLQVLEYGVTSHMMSLEGATNNLYGVSVFNGKIHSGINWADCLYDYSIPRVKAPKEVVAIDDSGISESLTVSWKSYLCSEMKYPVLGWIIRYYPENDISNVTVHNVTGANKLRVTIPGVPEGKYCVEMSSYSEGGHQSYPSKCVIVTSRFIGLRLWHWGLIAAVSVFVVLLAGIGLSVCLKRGKEGINWFKKSATQQITVPIVMFESIDANTSHFGGSGRQPQDGYTDPESTNSGTPFCLENISSGQTDDFLSPVGSVKRQTSEDSGIVANGGTHLNNGFSHSLNTVPEANGTVSGISCETESGSSIMSVTSSASPTQVPRDNYVMKYEGKVPRSNYISPEVSNELGFNEESQLSSNLSSNPSSQPVKHYSKFGKGNSGNSSGTSGSGIQSSPGTSAGSSGIPRELVIEPSPNVPTTISATSI</sequence>
<dbReference type="SUPFAM" id="SSF49265">
    <property type="entry name" value="Fibronectin type III"/>
    <property type="match status" value="2"/>
</dbReference>
<organism evidence="4 5">
    <name type="scientific">Owenia fusiformis</name>
    <name type="common">Polychaete worm</name>
    <dbReference type="NCBI Taxonomy" id="6347"/>
    <lineage>
        <taxon>Eukaryota</taxon>
        <taxon>Metazoa</taxon>
        <taxon>Spiralia</taxon>
        <taxon>Lophotrochozoa</taxon>
        <taxon>Annelida</taxon>
        <taxon>Polychaeta</taxon>
        <taxon>Sedentaria</taxon>
        <taxon>Canalipalpata</taxon>
        <taxon>Sabellida</taxon>
        <taxon>Oweniida</taxon>
        <taxon>Oweniidae</taxon>
        <taxon>Owenia</taxon>
    </lineage>
</organism>
<keyword evidence="2" id="KW-0472">Membrane</keyword>
<keyword evidence="2" id="KW-1133">Transmembrane helix</keyword>
<dbReference type="SMART" id="SM00060">
    <property type="entry name" value="FN3"/>
    <property type="match status" value="3"/>
</dbReference>
<dbReference type="Proteomes" id="UP000749559">
    <property type="component" value="Unassembled WGS sequence"/>
</dbReference>
<feature type="compositionally biased region" description="Basic and acidic residues" evidence="1">
    <location>
        <begin position="312"/>
        <end position="325"/>
    </location>
</feature>
<dbReference type="CDD" id="cd00063">
    <property type="entry name" value="FN3"/>
    <property type="match status" value="1"/>
</dbReference>
<dbReference type="PROSITE" id="PS50853">
    <property type="entry name" value="FN3"/>
    <property type="match status" value="2"/>
</dbReference>
<keyword evidence="3" id="KW-0732">Signal</keyword>
<evidence type="ECO:0000256" key="1">
    <source>
        <dbReference type="SAM" id="MobiDB-lite"/>
    </source>
</evidence>
<dbReference type="InterPro" id="IPR003961">
    <property type="entry name" value="FN3_dom"/>
</dbReference>
<dbReference type="Gene3D" id="2.60.40.10">
    <property type="entry name" value="Immunoglobulins"/>
    <property type="match status" value="3"/>
</dbReference>
<feature type="compositionally biased region" description="Low complexity" evidence="1">
    <location>
        <begin position="858"/>
        <end position="881"/>
    </location>
</feature>
<protein>
    <submittedName>
        <fullName evidence="4">Uncharacterized protein</fullName>
    </submittedName>
</protein>
<gene>
    <name evidence="4" type="ORF">OFUS_LOCUS1682</name>
</gene>
<dbReference type="EMBL" id="CAIIXF020000001">
    <property type="protein sequence ID" value="CAH1774168.1"/>
    <property type="molecule type" value="Genomic_DNA"/>
</dbReference>
<dbReference type="OrthoDB" id="6147633at2759"/>
<keyword evidence="5" id="KW-1185">Reference proteome</keyword>
<reference evidence="4" key="1">
    <citation type="submission" date="2022-03" db="EMBL/GenBank/DDBJ databases">
        <authorList>
            <person name="Martin C."/>
        </authorList>
    </citation>
    <scope>NUCLEOTIDE SEQUENCE</scope>
</reference>
<feature type="region of interest" description="Disordered" evidence="1">
    <location>
        <begin position="699"/>
        <end position="724"/>
    </location>
</feature>
<dbReference type="InterPro" id="IPR013783">
    <property type="entry name" value="Ig-like_fold"/>
</dbReference>